<evidence type="ECO:0000313" key="2">
    <source>
        <dbReference type="Proteomes" id="UP001151760"/>
    </source>
</evidence>
<protein>
    <submittedName>
        <fullName evidence="1">Uncharacterized protein</fullName>
    </submittedName>
</protein>
<dbReference type="EMBL" id="BQNB010017437">
    <property type="protein sequence ID" value="GJT63176.1"/>
    <property type="molecule type" value="Genomic_DNA"/>
</dbReference>
<comment type="caution">
    <text evidence="1">The sequence shown here is derived from an EMBL/GenBank/DDBJ whole genome shotgun (WGS) entry which is preliminary data.</text>
</comment>
<gene>
    <name evidence="1" type="ORF">Tco_1006709</name>
</gene>
<dbReference type="Proteomes" id="UP001151760">
    <property type="component" value="Unassembled WGS sequence"/>
</dbReference>
<proteinExistence type="predicted"/>
<keyword evidence="2" id="KW-1185">Reference proteome</keyword>
<evidence type="ECO:0000313" key="1">
    <source>
        <dbReference type="EMBL" id="GJT63176.1"/>
    </source>
</evidence>
<sequence length="395" mass="44680">MIKRFITSKGLNHNLFSVGQFCAADLGGLLSGKSTCFVRVLSGKRFLTGNHGIRSLLIILFKENNFINSYLFHGKASLHSSMTELSKWKPHFVVAAETMLLASKLPLSFWLELQNRMLYSEQIKSHIQRDRFVTTGLEFLFIRYLKEFTSHTVMLRTTTMVKHRMHRFKKMNLSILFVHEYKKLRSSIRQVRGNPTCQFKQDDSWPQSLNWYVRAHGVARLESSSEFSLPTNHTSLSNLSDGVKMAFFTGPTEGEGMLLSQKGFVDPDHPEKVYLLRKALYGLKQAPKPDPLGPPIRSLMYLSSSRPNLVHAVMLLSLIMPDALILAQSSSRGLQFLGVNASKLDVKKQNVLQMSSAEAEYVALSASCVGNVVEEPLQDYGFNYKKIVVCDYQSA</sequence>
<reference evidence="1" key="1">
    <citation type="journal article" date="2022" name="Int. J. Mol. Sci.">
        <title>Draft Genome of Tanacetum Coccineum: Genomic Comparison of Closely Related Tanacetum-Family Plants.</title>
        <authorList>
            <person name="Yamashiro T."/>
            <person name="Shiraishi A."/>
            <person name="Nakayama K."/>
            <person name="Satake H."/>
        </authorList>
    </citation>
    <scope>NUCLEOTIDE SEQUENCE</scope>
</reference>
<accession>A0ABQ5FIM2</accession>
<reference evidence="1" key="2">
    <citation type="submission" date="2022-01" db="EMBL/GenBank/DDBJ databases">
        <authorList>
            <person name="Yamashiro T."/>
            <person name="Shiraishi A."/>
            <person name="Satake H."/>
            <person name="Nakayama K."/>
        </authorList>
    </citation>
    <scope>NUCLEOTIDE SEQUENCE</scope>
</reference>
<name>A0ABQ5FIM2_9ASTR</name>
<organism evidence="1 2">
    <name type="scientific">Tanacetum coccineum</name>
    <dbReference type="NCBI Taxonomy" id="301880"/>
    <lineage>
        <taxon>Eukaryota</taxon>
        <taxon>Viridiplantae</taxon>
        <taxon>Streptophyta</taxon>
        <taxon>Embryophyta</taxon>
        <taxon>Tracheophyta</taxon>
        <taxon>Spermatophyta</taxon>
        <taxon>Magnoliopsida</taxon>
        <taxon>eudicotyledons</taxon>
        <taxon>Gunneridae</taxon>
        <taxon>Pentapetalae</taxon>
        <taxon>asterids</taxon>
        <taxon>campanulids</taxon>
        <taxon>Asterales</taxon>
        <taxon>Asteraceae</taxon>
        <taxon>Asteroideae</taxon>
        <taxon>Anthemideae</taxon>
        <taxon>Anthemidinae</taxon>
        <taxon>Tanacetum</taxon>
    </lineage>
</organism>